<keyword evidence="4" id="KW-0862">Zinc</keyword>
<feature type="chain" id="PRO_5011675794" evidence="5">
    <location>
        <begin position="21"/>
        <end position="329"/>
    </location>
</feature>
<keyword evidence="3" id="KW-0378">Hydrolase</keyword>
<name>A0A1I2GID6_9BACT</name>
<dbReference type="RefSeq" id="WP_093834347.1">
    <property type="nucleotide sequence ID" value="NZ_FOLQ01000032.1"/>
</dbReference>
<keyword evidence="8" id="KW-1185">Reference proteome</keyword>
<reference evidence="7 8" key="1">
    <citation type="submission" date="2016-10" db="EMBL/GenBank/DDBJ databases">
        <authorList>
            <person name="de Groot N.N."/>
        </authorList>
    </citation>
    <scope>NUCLEOTIDE SEQUENCE [LARGE SCALE GENOMIC DNA]</scope>
    <source>
        <strain evidence="7 8">DSM 26130</strain>
    </source>
</reference>
<keyword evidence="1" id="KW-0645">Protease</keyword>
<gene>
    <name evidence="7" type="ORF">SAMN05216167_13216</name>
</gene>
<dbReference type="AlphaFoldDB" id="A0A1I2GID6"/>
<evidence type="ECO:0000256" key="1">
    <source>
        <dbReference type="ARBA" id="ARBA00022670"/>
    </source>
</evidence>
<dbReference type="Proteomes" id="UP000198598">
    <property type="component" value="Unassembled WGS sequence"/>
</dbReference>
<organism evidence="7 8">
    <name type="scientific">Spirosoma endophyticum</name>
    <dbReference type="NCBI Taxonomy" id="662367"/>
    <lineage>
        <taxon>Bacteria</taxon>
        <taxon>Pseudomonadati</taxon>
        <taxon>Bacteroidota</taxon>
        <taxon>Cytophagia</taxon>
        <taxon>Cytophagales</taxon>
        <taxon>Cytophagaceae</taxon>
        <taxon>Spirosoma</taxon>
    </lineage>
</organism>
<feature type="signal peptide" evidence="5">
    <location>
        <begin position="1"/>
        <end position="20"/>
    </location>
</feature>
<dbReference type="InterPro" id="IPR001818">
    <property type="entry name" value="Pept_M10_metallopeptidase"/>
</dbReference>
<dbReference type="Gene3D" id="3.40.390.10">
    <property type="entry name" value="Collagenase (Catalytic Domain)"/>
    <property type="match status" value="1"/>
</dbReference>
<dbReference type="EMBL" id="FOLQ01000032">
    <property type="protein sequence ID" value="SFF16391.1"/>
    <property type="molecule type" value="Genomic_DNA"/>
</dbReference>
<accession>A0A1I2GID6</accession>
<dbReference type="InterPro" id="IPR024079">
    <property type="entry name" value="MetalloPept_cat_dom_sf"/>
</dbReference>
<dbReference type="GO" id="GO:0004222">
    <property type="term" value="F:metalloendopeptidase activity"/>
    <property type="evidence" value="ECO:0007669"/>
    <property type="project" value="InterPro"/>
</dbReference>
<dbReference type="OrthoDB" id="936469at2"/>
<dbReference type="Gene3D" id="2.60.120.430">
    <property type="entry name" value="Galactose-binding lectin"/>
    <property type="match status" value="1"/>
</dbReference>
<evidence type="ECO:0000313" key="8">
    <source>
        <dbReference type="Proteomes" id="UP000198598"/>
    </source>
</evidence>
<evidence type="ECO:0000259" key="6">
    <source>
        <dbReference type="Pfam" id="PF00413"/>
    </source>
</evidence>
<dbReference type="SUPFAM" id="SSF55486">
    <property type="entry name" value="Metalloproteases ('zincins'), catalytic domain"/>
    <property type="match status" value="1"/>
</dbReference>
<sequence length="329" mass="36100">MVKIHLQTILLLLLSLISFQQCQNIPPDASKFVYISANRNESVQRLSTDCAFRYSVVNTYKRIDDESQRDAIRAGFDIWQKACPTIGFLELPARPRLLVQFVDPSEISTQTATVPVGIVQGTATVAAGLRKESSGVYTILLSNAYDWNKNSLTKAIAYHAGLFLGMATSSDKGSLMSPLYDGQPLAISKSDSTTINKLYSNTCKDLTVNYLPFTLQVAGPLTKTVKFDKQGTILVRASGLITVGVFVGITGPEGKDGLFGFPIPQYSIVQEFLHAALMYKLNNESKWHYCGKECNFPTGGAQYVDLTFGVNDLNLTDNTGAYTVVVDYK</sequence>
<protein>
    <submittedName>
        <fullName evidence="7">Matrixin</fullName>
    </submittedName>
</protein>
<dbReference type="Pfam" id="PF00413">
    <property type="entry name" value="Peptidase_M10"/>
    <property type="match status" value="1"/>
</dbReference>
<feature type="domain" description="Peptidase M10 metallopeptidase" evidence="6">
    <location>
        <begin position="52"/>
        <end position="199"/>
    </location>
</feature>
<evidence type="ECO:0000313" key="7">
    <source>
        <dbReference type="EMBL" id="SFF16391.1"/>
    </source>
</evidence>
<dbReference type="GO" id="GO:0006508">
    <property type="term" value="P:proteolysis"/>
    <property type="evidence" value="ECO:0007669"/>
    <property type="project" value="UniProtKB-KW"/>
</dbReference>
<keyword evidence="2" id="KW-0479">Metal-binding</keyword>
<evidence type="ECO:0000256" key="4">
    <source>
        <dbReference type="ARBA" id="ARBA00022833"/>
    </source>
</evidence>
<dbReference type="GO" id="GO:0031012">
    <property type="term" value="C:extracellular matrix"/>
    <property type="evidence" value="ECO:0007669"/>
    <property type="project" value="InterPro"/>
</dbReference>
<dbReference type="GO" id="GO:0008270">
    <property type="term" value="F:zinc ion binding"/>
    <property type="evidence" value="ECO:0007669"/>
    <property type="project" value="InterPro"/>
</dbReference>
<proteinExistence type="predicted"/>
<evidence type="ECO:0000256" key="2">
    <source>
        <dbReference type="ARBA" id="ARBA00022723"/>
    </source>
</evidence>
<evidence type="ECO:0000256" key="3">
    <source>
        <dbReference type="ARBA" id="ARBA00022801"/>
    </source>
</evidence>
<evidence type="ECO:0000256" key="5">
    <source>
        <dbReference type="SAM" id="SignalP"/>
    </source>
</evidence>
<keyword evidence="5" id="KW-0732">Signal</keyword>